<evidence type="ECO:0000313" key="9">
    <source>
        <dbReference type="Proteomes" id="UP000675664"/>
    </source>
</evidence>
<dbReference type="AlphaFoldDB" id="A0A8J7VZA9"/>
<protein>
    <submittedName>
        <fullName evidence="8">Sigma 54-interacting transcriptional regulator</fullName>
    </submittedName>
</protein>
<dbReference type="Gene3D" id="1.10.10.60">
    <property type="entry name" value="Homeodomain-like"/>
    <property type="match status" value="1"/>
</dbReference>
<dbReference type="InterPro" id="IPR003593">
    <property type="entry name" value="AAA+_ATPase"/>
</dbReference>
<dbReference type="PROSITE" id="PS00688">
    <property type="entry name" value="SIGMA54_INTERACT_3"/>
    <property type="match status" value="1"/>
</dbReference>
<evidence type="ECO:0000256" key="3">
    <source>
        <dbReference type="ARBA" id="ARBA00023015"/>
    </source>
</evidence>
<dbReference type="PANTHER" id="PTHR32071">
    <property type="entry name" value="TRANSCRIPTIONAL REGULATORY PROTEIN"/>
    <property type="match status" value="1"/>
</dbReference>
<dbReference type="InterPro" id="IPR002197">
    <property type="entry name" value="HTH_Fis"/>
</dbReference>
<evidence type="ECO:0000259" key="7">
    <source>
        <dbReference type="PROSITE" id="PS50112"/>
    </source>
</evidence>
<proteinExistence type="predicted"/>
<keyword evidence="2" id="KW-0067">ATP-binding</keyword>
<dbReference type="GO" id="GO:0005524">
    <property type="term" value="F:ATP binding"/>
    <property type="evidence" value="ECO:0007669"/>
    <property type="project" value="UniProtKB-KW"/>
</dbReference>
<dbReference type="InterPro" id="IPR009057">
    <property type="entry name" value="Homeodomain-like_sf"/>
</dbReference>
<dbReference type="Gene3D" id="3.40.50.300">
    <property type="entry name" value="P-loop containing nucleotide triphosphate hydrolases"/>
    <property type="match status" value="1"/>
</dbReference>
<keyword evidence="4" id="KW-0238">DNA-binding</keyword>
<dbReference type="InterPro" id="IPR013767">
    <property type="entry name" value="PAS_fold"/>
</dbReference>
<dbReference type="InterPro" id="IPR025943">
    <property type="entry name" value="Sigma_54_int_dom_ATP-bd_2"/>
</dbReference>
<dbReference type="InterPro" id="IPR025944">
    <property type="entry name" value="Sigma_54_int_dom_CS"/>
</dbReference>
<dbReference type="CDD" id="cd00009">
    <property type="entry name" value="AAA"/>
    <property type="match status" value="1"/>
</dbReference>
<dbReference type="InterPro" id="IPR027417">
    <property type="entry name" value="P-loop_NTPase"/>
</dbReference>
<dbReference type="PROSITE" id="PS00675">
    <property type="entry name" value="SIGMA54_INTERACT_1"/>
    <property type="match status" value="1"/>
</dbReference>
<dbReference type="SUPFAM" id="SSF46689">
    <property type="entry name" value="Homeodomain-like"/>
    <property type="match status" value="1"/>
</dbReference>
<dbReference type="PANTHER" id="PTHR32071:SF57">
    <property type="entry name" value="C4-DICARBOXYLATE TRANSPORT TRANSCRIPTIONAL REGULATORY PROTEIN DCTD"/>
    <property type="match status" value="1"/>
</dbReference>
<dbReference type="NCBIfam" id="TIGR00229">
    <property type="entry name" value="sensory_box"/>
    <property type="match status" value="1"/>
</dbReference>
<dbReference type="InterPro" id="IPR000014">
    <property type="entry name" value="PAS"/>
</dbReference>
<dbReference type="SMART" id="SM00382">
    <property type="entry name" value="AAA"/>
    <property type="match status" value="1"/>
</dbReference>
<dbReference type="Gene3D" id="3.30.450.40">
    <property type="match status" value="1"/>
</dbReference>
<dbReference type="InterPro" id="IPR002078">
    <property type="entry name" value="Sigma_54_int"/>
</dbReference>
<dbReference type="GO" id="GO:0043565">
    <property type="term" value="F:sequence-specific DNA binding"/>
    <property type="evidence" value="ECO:0007669"/>
    <property type="project" value="InterPro"/>
</dbReference>
<evidence type="ECO:0000256" key="5">
    <source>
        <dbReference type="ARBA" id="ARBA00023163"/>
    </source>
</evidence>
<keyword evidence="1" id="KW-0547">Nucleotide-binding</keyword>
<dbReference type="RefSeq" id="WP_227018024.1">
    <property type="nucleotide sequence ID" value="NZ_JAGSND010000004.1"/>
</dbReference>
<organism evidence="8 9">
    <name type="scientific">Sinanaerobacter chloroacetimidivorans</name>
    <dbReference type="NCBI Taxonomy" id="2818044"/>
    <lineage>
        <taxon>Bacteria</taxon>
        <taxon>Bacillati</taxon>
        <taxon>Bacillota</taxon>
        <taxon>Clostridia</taxon>
        <taxon>Peptostreptococcales</taxon>
        <taxon>Anaerovoracaceae</taxon>
        <taxon>Sinanaerobacter</taxon>
    </lineage>
</organism>
<dbReference type="EMBL" id="JAGSND010000004">
    <property type="protein sequence ID" value="MBR0597897.1"/>
    <property type="molecule type" value="Genomic_DNA"/>
</dbReference>
<dbReference type="Gene3D" id="3.30.450.20">
    <property type="entry name" value="PAS domain"/>
    <property type="match status" value="1"/>
</dbReference>
<sequence>MSFNPFYNIENPELMGYEYAWVNFIKNDEIPENIISEEIFKSWKRCKDRKQDARVLDIPENFCGHDELNARIKRNSDLLGISSPIMRDIINVLDEKEVGIRIVDSDNIVLMDVRGDGFARDNRGKSSVGDCCGESVIGTNSLALTILHQKPISVVGAQHYYQQNHRFAGYSAPIIDGDSKIRGAIGITIKLEQISHYMLAMVTTAAKVIENELQLLRSNSIIYRQNNEKQDILDSVTDGIIYVDKAHIITHANLQIAKFTGLKKDDLIGKNINIIHTFPHIGSLDSSGDISNIQVKLKGKEKSYNCFLSHKAVKDNEGSVIWIFTATDEIQELADKINLENRAFFTFDNIVGKSKVLKNCIELAQKVAEHETRVIIEGESGTGKEMFAQSIHNLSPRKNGPFVAVDCGAIPRELLESEIFGYEEGAYTGARKGGHRGKFELSHGGTLFLDEIGNLPLDMQAKLLRVLQESRVVRIGGYMPIPVNVQVIAATNQDLKKEVDSGTFREDLYYRLNIVRIKLPSLRERKEDLPMLIDSFIRANKHQINSKIKGIEEDAMNLLLNYSWPGNVRQLNNVIERMMILAEGELLTKNLIPNDIALKVQNTTILGFEVTDEIYTLEMASAIYTKKVVTECKGNIKRASEKLGISRATVYRLLKHAGGRL</sequence>
<dbReference type="GO" id="GO:0006355">
    <property type="term" value="P:regulation of DNA-templated transcription"/>
    <property type="evidence" value="ECO:0007669"/>
    <property type="project" value="InterPro"/>
</dbReference>
<dbReference type="Pfam" id="PF02954">
    <property type="entry name" value="HTH_8"/>
    <property type="match status" value="1"/>
</dbReference>
<dbReference type="PROSITE" id="PS50045">
    <property type="entry name" value="SIGMA54_INTERACT_4"/>
    <property type="match status" value="1"/>
</dbReference>
<dbReference type="Proteomes" id="UP000675664">
    <property type="component" value="Unassembled WGS sequence"/>
</dbReference>
<dbReference type="CDD" id="cd00130">
    <property type="entry name" value="PAS"/>
    <property type="match status" value="1"/>
</dbReference>
<keyword evidence="5" id="KW-0804">Transcription</keyword>
<dbReference type="InterPro" id="IPR058031">
    <property type="entry name" value="AAA_lid_NorR"/>
</dbReference>
<evidence type="ECO:0000313" key="8">
    <source>
        <dbReference type="EMBL" id="MBR0597897.1"/>
    </source>
</evidence>
<feature type="domain" description="PAS" evidence="7">
    <location>
        <begin position="225"/>
        <end position="276"/>
    </location>
</feature>
<dbReference type="Pfam" id="PF00989">
    <property type="entry name" value="PAS"/>
    <property type="match status" value="1"/>
</dbReference>
<feature type="domain" description="Sigma-54 factor interaction" evidence="6">
    <location>
        <begin position="350"/>
        <end position="580"/>
    </location>
</feature>
<dbReference type="InterPro" id="IPR025662">
    <property type="entry name" value="Sigma_54_int_dom_ATP-bd_1"/>
</dbReference>
<dbReference type="Pfam" id="PF00158">
    <property type="entry name" value="Sigma54_activat"/>
    <property type="match status" value="1"/>
</dbReference>
<reference evidence="8" key="1">
    <citation type="submission" date="2021-04" db="EMBL/GenBank/DDBJ databases">
        <title>Sinoanaerobacter chloroacetimidivorans sp. nov., an obligate anaerobic bacterium isolated from anaerobic sludge.</title>
        <authorList>
            <person name="Bao Y."/>
        </authorList>
    </citation>
    <scope>NUCLEOTIDE SEQUENCE</scope>
    <source>
        <strain evidence="8">BAD-6</strain>
    </source>
</reference>
<reference evidence="8" key="2">
    <citation type="submission" date="2021-04" db="EMBL/GenBank/DDBJ databases">
        <authorList>
            <person name="Liu J."/>
        </authorList>
    </citation>
    <scope>NUCLEOTIDE SEQUENCE</scope>
    <source>
        <strain evidence="8">BAD-6</strain>
    </source>
</reference>
<dbReference type="PROSITE" id="PS50112">
    <property type="entry name" value="PAS"/>
    <property type="match status" value="1"/>
</dbReference>
<dbReference type="Gene3D" id="1.10.8.60">
    <property type="match status" value="1"/>
</dbReference>
<dbReference type="SUPFAM" id="SSF55785">
    <property type="entry name" value="PYP-like sensor domain (PAS domain)"/>
    <property type="match status" value="1"/>
</dbReference>
<dbReference type="InterPro" id="IPR035965">
    <property type="entry name" value="PAS-like_dom_sf"/>
</dbReference>
<name>A0A8J7VZA9_9FIRM</name>
<keyword evidence="3" id="KW-0805">Transcription regulation</keyword>
<gene>
    <name evidence="8" type="ORF">KCX82_08440</name>
</gene>
<comment type="caution">
    <text evidence="8">The sequence shown here is derived from an EMBL/GenBank/DDBJ whole genome shotgun (WGS) entry which is preliminary data.</text>
</comment>
<evidence type="ECO:0000256" key="4">
    <source>
        <dbReference type="ARBA" id="ARBA00023125"/>
    </source>
</evidence>
<evidence type="ECO:0000256" key="1">
    <source>
        <dbReference type="ARBA" id="ARBA00022741"/>
    </source>
</evidence>
<accession>A0A8J7VZA9</accession>
<evidence type="ECO:0000256" key="2">
    <source>
        <dbReference type="ARBA" id="ARBA00022840"/>
    </source>
</evidence>
<dbReference type="SUPFAM" id="SSF52540">
    <property type="entry name" value="P-loop containing nucleoside triphosphate hydrolases"/>
    <property type="match status" value="1"/>
</dbReference>
<keyword evidence="9" id="KW-1185">Reference proteome</keyword>
<dbReference type="PROSITE" id="PS00676">
    <property type="entry name" value="SIGMA54_INTERACT_2"/>
    <property type="match status" value="1"/>
</dbReference>
<dbReference type="Pfam" id="PF25601">
    <property type="entry name" value="AAA_lid_14"/>
    <property type="match status" value="1"/>
</dbReference>
<evidence type="ECO:0000259" key="6">
    <source>
        <dbReference type="PROSITE" id="PS50045"/>
    </source>
</evidence>
<dbReference type="FunFam" id="3.40.50.300:FF:000006">
    <property type="entry name" value="DNA-binding transcriptional regulator NtrC"/>
    <property type="match status" value="1"/>
</dbReference>
<dbReference type="InterPro" id="IPR029016">
    <property type="entry name" value="GAF-like_dom_sf"/>
</dbReference>